<dbReference type="Gene3D" id="3.30.1490.130">
    <property type="entry name" value="D-aminoacylase. Domain 3"/>
    <property type="match status" value="1"/>
</dbReference>
<sequence length="495" mass="54164">MKMKLVGSAVAMAVLMAGCTKAPETSPINYDLVINQGRVIDPETNTDKVMNIGIKDGVIETLTNDSLSGERVIDADGMIVGPGFIDLHTHSGFPFGALLQLRDGATTALELEAGAYPASEYGNFLRNAPYVNFGASVSHALIRVGVIEGETKGWFIDEAGTLVPEEGYEQLATSEEIEQMRKIIVEELEAGGLGIGFLLDYMSPAVSEEELRMIFEVAAEHDAVVWAHIRRGVNGDIQPLLDVLDVAVETGAPLHICHINANAMGAIGEWMKVIDEANANGADITMEIFPYTAGSTFISADVFDRDWKTIFDISYEDVQWAETGEYFTEETWYKMRKERPDGMIIHHYMQEDWLREAMVHPDMMIATDAMPAINANLKSAPNGAGSYTRVLAQYVRDEGVISLNDAFYKGSYLPAKRLEGVAPIFGKKGRVQEGAHADLLIFDIDNINSAASYTDPFVEATGYSYVMIEGEIVLENDELTLNAPGRNLLGTTPAE</sequence>
<keyword evidence="1" id="KW-0732">Signal</keyword>
<dbReference type="EMBL" id="CP047476">
    <property type="protein sequence ID" value="QIA65587.1"/>
    <property type="molecule type" value="Genomic_DNA"/>
</dbReference>
<dbReference type="NCBIfam" id="NF006560">
    <property type="entry name" value="PRK09061.1"/>
    <property type="match status" value="1"/>
</dbReference>
<keyword evidence="3" id="KW-1185">Reference proteome</keyword>
<dbReference type="SUPFAM" id="SSF51556">
    <property type="entry name" value="Metallo-dependent hydrolases"/>
    <property type="match status" value="1"/>
</dbReference>
<dbReference type="Proteomes" id="UP000464262">
    <property type="component" value="Chromosome 2"/>
</dbReference>
<name>A0A7Z2T7E3_9VIBR</name>
<keyword evidence="2" id="KW-0378">Hydrolase</keyword>
<protein>
    <submittedName>
        <fullName evidence="2">Amidohydrolase family protein</fullName>
    </submittedName>
</protein>
<dbReference type="GO" id="GO:0016811">
    <property type="term" value="F:hydrolase activity, acting on carbon-nitrogen (but not peptide) bonds, in linear amides"/>
    <property type="evidence" value="ECO:0007669"/>
    <property type="project" value="InterPro"/>
</dbReference>
<evidence type="ECO:0000313" key="3">
    <source>
        <dbReference type="Proteomes" id="UP000464262"/>
    </source>
</evidence>
<gene>
    <name evidence="2" type="ORF">GT360_18830</name>
</gene>
<dbReference type="SUPFAM" id="SSF51338">
    <property type="entry name" value="Composite domain of metallo-dependent hydrolases"/>
    <property type="match status" value="1"/>
</dbReference>
<reference evidence="2 3" key="1">
    <citation type="submission" date="2020-01" db="EMBL/GenBank/DDBJ databases">
        <title>Whole genome and functional gene identification of agarase of Vibrio HN897.</title>
        <authorList>
            <person name="Liu Y."/>
            <person name="Zhao Z."/>
        </authorList>
    </citation>
    <scope>NUCLEOTIDE SEQUENCE [LARGE SCALE GENOMIC DNA]</scope>
    <source>
        <strain evidence="2 3">HN897</strain>
    </source>
</reference>
<dbReference type="PANTHER" id="PTHR11647">
    <property type="entry name" value="HYDRANTOINASE/DIHYDROPYRIMIDINASE FAMILY MEMBER"/>
    <property type="match status" value="1"/>
</dbReference>
<dbReference type="InterPro" id="IPR032466">
    <property type="entry name" value="Metal_Hydrolase"/>
</dbReference>
<proteinExistence type="predicted"/>
<dbReference type="RefSeq" id="WP_164650487.1">
    <property type="nucleotide sequence ID" value="NZ_CP047476.1"/>
</dbReference>
<dbReference type="PROSITE" id="PS51257">
    <property type="entry name" value="PROKAR_LIPOPROTEIN"/>
    <property type="match status" value="1"/>
</dbReference>
<dbReference type="InterPro" id="IPR011059">
    <property type="entry name" value="Metal-dep_hydrolase_composite"/>
</dbReference>
<evidence type="ECO:0000256" key="1">
    <source>
        <dbReference type="SAM" id="SignalP"/>
    </source>
</evidence>
<evidence type="ECO:0000313" key="2">
    <source>
        <dbReference type="EMBL" id="QIA65587.1"/>
    </source>
</evidence>
<accession>A0A7Z2T7E3</accession>
<dbReference type="InterPro" id="IPR023100">
    <property type="entry name" value="D-aminoacylase_insert_dom_sf"/>
</dbReference>
<dbReference type="Gene3D" id="2.30.40.10">
    <property type="entry name" value="Urease, subunit C, domain 1"/>
    <property type="match status" value="1"/>
</dbReference>
<dbReference type="InterPro" id="IPR050378">
    <property type="entry name" value="Metallo-dep_Hydrolases_sf"/>
</dbReference>
<feature type="signal peptide" evidence="1">
    <location>
        <begin position="1"/>
        <end position="22"/>
    </location>
</feature>
<dbReference type="KEGG" id="vas:GT360_18830"/>
<organism evidence="2 3">
    <name type="scientific">Vibrio astriarenae</name>
    <dbReference type="NCBI Taxonomy" id="1481923"/>
    <lineage>
        <taxon>Bacteria</taxon>
        <taxon>Pseudomonadati</taxon>
        <taxon>Pseudomonadota</taxon>
        <taxon>Gammaproteobacteria</taxon>
        <taxon>Vibrionales</taxon>
        <taxon>Vibrionaceae</taxon>
        <taxon>Vibrio</taxon>
    </lineage>
</organism>
<feature type="chain" id="PRO_5030955993" evidence="1">
    <location>
        <begin position="23"/>
        <end position="495"/>
    </location>
</feature>
<dbReference type="Gene3D" id="3.20.20.140">
    <property type="entry name" value="Metal-dependent hydrolases"/>
    <property type="match status" value="1"/>
</dbReference>
<dbReference type="AlphaFoldDB" id="A0A7Z2T7E3"/>
<dbReference type="PANTHER" id="PTHR11647:SF1">
    <property type="entry name" value="COLLAPSIN RESPONSE MEDIATOR PROTEIN"/>
    <property type="match status" value="1"/>
</dbReference>